<proteinExistence type="predicted"/>
<name>A0AA38G2S0_TAXCH</name>
<evidence type="ECO:0000259" key="1">
    <source>
        <dbReference type="Pfam" id="PF25089"/>
    </source>
</evidence>
<dbReference type="InterPro" id="IPR056706">
    <property type="entry name" value="DUF7804"/>
</dbReference>
<evidence type="ECO:0000313" key="3">
    <source>
        <dbReference type="Proteomes" id="UP000824469"/>
    </source>
</evidence>
<keyword evidence="3" id="KW-1185">Reference proteome</keyword>
<dbReference type="AlphaFoldDB" id="A0AA38G2S0"/>
<feature type="domain" description="DUF7804" evidence="1">
    <location>
        <begin position="88"/>
        <end position="167"/>
    </location>
</feature>
<reference evidence="2 3" key="1">
    <citation type="journal article" date="2021" name="Nat. Plants">
        <title>The Taxus genome provides insights into paclitaxel biosynthesis.</title>
        <authorList>
            <person name="Xiong X."/>
            <person name="Gou J."/>
            <person name="Liao Q."/>
            <person name="Li Y."/>
            <person name="Zhou Q."/>
            <person name="Bi G."/>
            <person name="Li C."/>
            <person name="Du R."/>
            <person name="Wang X."/>
            <person name="Sun T."/>
            <person name="Guo L."/>
            <person name="Liang H."/>
            <person name="Lu P."/>
            <person name="Wu Y."/>
            <person name="Zhang Z."/>
            <person name="Ro D.K."/>
            <person name="Shang Y."/>
            <person name="Huang S."/>
            <person name="Yan J."/>
        </authorList>
    </citation>
    <scope>NUCLEOTIDE SEQUENCE [LARGE SCALE GENOMIC DNA]</scope>
    <source>
        <strain evidence="2">Ta-2019</strain>
    </source>
</reference>
<sequence length="255" mass="28770">MATQSLRSGGRAGIGINIGNTLFCNSFSSKPIRMPISQISFKNKENYRMKPLSVLSTIASGSRLQNEMAIKNEDGVMSSSDSTRCTYQNKLEEWVHDSLIEIVKHIQEAPFLHYVYDKKSHSVKIQRQRVLEDMFGSPISWDGIRNSLRDVCPDAMIFVQRLDGDSKCRHCNVSCTDGQDYVYSSGMERQVLDEQGRTHLWGLLVQGRGVGVHACYILKTTQVVSHVGFCTHFSLIRAKCFGPSPDTQLEDSWRI</sequence>
<dbReference type="EMBL" id="JAHRHJ020000005">
    <property type="protein sequence ID" value="KAH9314248.1"/>
    <property type="molecule type" value="Genomic_DNA"/>
</dbReference>
<protein>
    <recommendedName>
        <fullName evidence="1">DUF7804 domain-containing protein</fullName>
    </recommendedName>
</protein>
<dbReference type="PANTHER" id="PTHR35127:SF1">
    <property type="entry name" value="GENOME ASSEMBLY, CHROMOSOME: A10"/>
    <property type="match status" value="1"/>
</dbReference>
<dbReference type="OMA" id="ENCANFQ"/>
<comment type="caution">
    <text evidence="2">The sequence shown here is derived from an EMBL/GenBank/DDBJ whole genome shotgun (WGS) entry which is preliminary data.</text>
</comment>
<organism evidence="2 3">
    <name type="scientific">Taxus chinensis</name>
    <name type="common">Chinese yew</name>
    <name type="synonym">Taxus wallichiana var. chinensis</name>
    <dbReference type="NCBI Taxonomy" id="29808"/>
    <lineage>
        <taxon>Eukaryota</taxon>
        <taxon>Viridiplantae</taxon>
        <taxon>Streptophyta</taxon>
        <taxon>Embryophyta</taxon>
        <taxon>Tracheophyta</taxon>
        <taxon>Spermatophyta</taxon>
        <taxon>Pinopsida</taxon>
        <taxon>Pinidae</taxon>
        <taxon>Conifers II</taxon>
        <taxon>Cupressales</taxon>
        <taxon>Taxaceae</taxon>
        <taxon>Taxus</taxon>
    </lineage>
</organism>
<dbReference type="Proteomes" id="UP000824469">
    <property type="component" value="Unassembled WGS sequence"/>
</dbReference>
<evidence type="ECO:0000313" key="2">
    <source>
        <dbReference type="EMBL" id="KAH9314248.1"/>
    </source>
</evidence>
<dbReference type="PANTHER" id="PTHR35127">
    <property type="entry name" value="OS03G0736900 PROTEIN"/>
    <property type="match status" value="1"/>
</dbReference>
<accession>A0AA38G2S0</accession>
<gene>
    <name evidence="2" type="ORF">KI387_022875</name>
</gene>
<dbReference type="Pfam" id="PF25089">
    <property type="entry name" value="DUF7804"/>
    <property type="match status" value="1"/>
</dbReference>